<dbReference type="eggNOG" id="COG0252">
    <property type="taxonomic scope" value="Bacteria"/>
</dbReference>
<dbReference type="SUPFAM" id="SSF53774">
    <property type="entry name" value="Glutaminase/Asparaginase"/>
    <property type="match status" value="1"/>
</dbReference>
<evidence type="ECO:0000256" key="5">
    <source>
        <dbReference type="PIRSR" id="PIRSR001220-1"/>
    </source>
</evidence>
<feature type="binding site" evidence="6">
    <location>
        <begin position="85"/>
        <end position="86"/>
    </location>
    <ligand>
        <name>substrate</name>
    </ligand>
</feature>
<dbReference type="InterPro" id="IPR006033">
    <property type="entry name" value="AsnA_fam"/>
</dbReference>
<dbReference type="PROSITE" id="PS00144">
    <property type="entry name" value="ASN_GLN_ASE_1"/>
    <property type="match status" value="1"/>
</dbReference>
<dbReference type="CDD" id="cd08963">
    <property type="entry name" value="L-asparaginase_I"/>
    <property type="match status" value="1"/>
</dbReference>
<keyword evidence="3" id="KW-0378">Hydrolase</keyword>
<name>D9R3W8_LACSW</name>
<evidence type="ECO:0000256" key="6">
    <source>
        <dbReference type="PIRSR" id="PIRSR001220-2"/>
    </source>
</evidence>
<dbReference type="InterPro" id="IPR040919">
    <property type="entry name" value="Asparaginase_C"/>
</dbReference>
<protein>
    <recommendedName>
        <fullName evidence="2">asparaginase</fullName>
        <ecNumber evidence="2">3.5.1.1</ecNumber>
    </recommendedName>
</protein>
<proteinExistence type="inferred from homology"/>
<evidence type="ECO:0000256" key="1">
    <source>
        <dbReference type="ARBA" id="ARBA00010518"/>
    </source>
</evidence>
<dbReference type="InterPro" id="IPR027474">
    <property type="entry name" value="L-asparaginase_N"/>
</dbReference>
<dbReference type="InterPro" id="IPR020827">
    <property type="entry name" value="Asparaginase/glutaminase_AS1"/>
</dbReference>
<accession>D9R3W8</accession>
<dbReference type="PaxDb" id="610130-Closa_0444"/>
<dbReference type="PIRSF" id="PIRSF500176">
    <property type="entry name" value="L_ASNase"/>
    <property type="match status" value="1"/>
</dbReference>
<comment type="similarity">
    <text evidence="1">Belongs to the asparaginase 1 family.</text>
</comment>
<feature type="active site" evidence="8">
    <location>
        <position position="85"/>
    </location>
</feature>
<evidence type="ECO:0000256" key="2">
    <source>
        <dbReference type="ARBA" id="ARBA00012920"/>
    </source>
</evidence>
<keyword evidence="12" id="KW-1185">Reference proteome</keyword>
<dbReference type="Proteomes" id="UP000001662">
    <property type="component" value="Chromosome"/>
</dbReference>
<dbReference type="InterPro" id="IPR027473">
    <property type="entry name" value="L-asparaginase_C"/>
</dbReference>
<dbReference type="Pfam" id="PF00710">
    <property type="entry name" value="Asparaginase"/>
    <property type="match status" value="1"/>
</dbReference>
<dbReference type="PANTHER" id="PTHR11707">
    <property type="entry name" value="L-ASPARAGINASE"/>
    <property type="match status" value="1"/>
</dbReference>
<dbReference type="SFLD" id="SFLDS00057">
    <property type="entry name" value="Glutaminase/Asparaginase"/>
    <property type="match status" value="1"/>
</dbReference>
<feature type="binding site" evidence="6">
    <location>
        <position position="54"/>
    </location>
    <ligand>
        <name>substrate</name>
    </ligand>
</feature>
<dbReference type="NCBIfam" id="TIGR00519">
    <property type="entry name" value="asnASE_I"/>
    <property type="match status" value="1"/>
</dbReference>
<dbReference type="GO" id="GO:0004067">
    <property type="term" value="F:asparaginase activity"/>
    <property type="evidence" value="ECO:0007669"/>
    <property type="project" value="UniProtKB-UniRule"/>
</dbReference>
<dbReference type="InterPro" id="IPR027475">
    <property type="entry name" value="Asparaginase/glutaminase_AS2"/>
</dbReference>
<dbReference type="PRINTS" id="PR00139">
    <property type="entry name" value="ASNGLNASE"/>
</dbReference>
<evidence type="ECO:0000259" key="10">
    <source>
        <dbReference type="Pfam" id="PF17763"/>
    </source>
</evidence>
<evidence type="ECO:0000256" key="4">
    <source>
        <dbReference type="ARBA" id="ARBA00049366"/>
    </source>
</evidence>
<dbReference type="PROSITE" id="PS51257">
    <property type="entry name" value="PROKAR_LIPOPROTEIN"/>
    <property type="match status" value="1"/>
</dbReference>
<feature type="active site" description="O-isoaspartyl threonine intermediate" evidence="5">
    <location>
        <position position="12"/>
    </location>
</feature>
<dbReference type="STRING" id="610130.Closa_0444"/>
<evidence type="ECO:0000313" key="11">
    <source>
        <dbReference type="EMBL" id="ADL03081.1"/>
    </source>
</evidence>
<sequence>MKKILMLGTGGTIACKRSDSGLKPLLTSDEILSYVPETSIFCKADSLQILNIDSTNMQPHHWLSMAKAIEAHYEDYDGFVICHGTDTMAYTASALSYLVQNSGKPIVITGAQRPIDMENTDARTNLSDSLRFASEPKAHGVTIVFDGKAIAGTRGKKERTKSYNAFSSINFPYIATIQDGHVLFYVDDKASCPRQAQFFHEINPHVALMKLIPSMGADVLDYMAAHYDAVIIESFGVGGLPSYDTGDFYKAVKKWIALGKTVVMTTQVTNEGSNMSVYEVGHSIKKELGLLEAYDMTLEATVTKLMWILGQSRDKKEIRELFYRTINRDILWQA</sequence>
<evidence type="ECO:0000313" key="12">
    <source>
        <dbReference type="Proteomes" id="UP000001662"/>
    </source>
</evidence>
<dbReference type="HOGENOM" id="CLU_019134_2_3_9"/>
<dbReference type="InterPro" id="IPR037152">
    <property type="entry name" value="L-asparaginase_N_sf"/>
</dbReference>
<dbReference type="EC" id="3.5.1.1" evidence="2"/>
<dbReference type="InterPro" id="IPR006034">
    <property type="entry name" value="Asparaginase/glutaminase-like"/>
</dbReference>
<dbReference type="PANTHER" id="PTHR11707:SF28">
    <property type="entry name" value="60 KDA LYSOPHOSPHOLIPASE"/>
    <property type="match status" value="1"/>
</dbReference>
<feature type="domain" description="Asparaginase/glutaminase C-terminal" evidence="10">
    <location>
        <begin position="205"/>
        <end position="322"/>
    </location>
</feature>
<dbReference type="Gene3D" id="3.40.50.1170">
    <property type="entry name" value="L-asparaginase, N-terminal domain"/>
    <property type="match status" value="1"/>
</dbReference>
<evidence type="ECO:0000256" key="7">
    <source>
        <dbReference type="PROSITE-ProRule" id="PRU10099"/>
    </source>
</evidence>
<dbReference type="SMART" id="SM00870">
    <property type="entry name" value="Asparaginase"/>
    <property type="match status" value="1"/>
</dbReference>
<dbReference type="PROSITE" id="PS00917">
    <property type="entry name" value="ASN_GLN_ASE_2"/>
    <property type="match status" value="1"/>
</dbReference>
<comment type="catalytic activity">
    <reaction evidence="4">
        <text>L-asparagine + H2O = L-aspartate + NH4(+)</text>
        <dbReference type="Rhea" id="RHEA:21016"/>
        <dbReference type="ChEBI" id="CHEBI:15377"/>
        <dbReference type="ChEBI" id="CHEBI:28938"/>
        <dbReference type="ChEBI" id="CHEBI:29991"/>
        <dbReference type="ChEBI" id="CHEBI:58048"/>
        <dbReference type="EC" id="3.5.1.1"/>
    </reaction>
</comment>
<dbReference type="EMBL" id="CP002109">
    <property type="protein sequence ID" value="ADL03081.1"/>
    <property type="molecule type" value="Genomic_DNA"/>
</dbReference>
<organism evidence="11 12">
    <name type="scientific">Lacrimispora saccharolytica (strain ATCC 35040 / DSM 2544 / NRCC 2533 / WM1)</name>
    <name type="common">Clostridium saccharolyticum</name>
    <dbReference type="NCBI Taxonomy" id="610130"/>
    <lineage>
        <taxon>Bacteria</taxon>
        <taxon>Bacillati</taxon>
        <taxon>Bacillota</taxon>
        <taxon>Clostridia</taxon>
        <taxon>Lachnospirales</taxon>
        <taxon>Lachnospiraceae</taxon>
        <taxon>Lacrimispora</taxon>
    </lineage>
</organism>
<dbReference type="AlphaFoldDB" id="D9R3W8"/>
<evidence type="ECO:0000259" key="9">
    <source>
        <dbReference type="Pfam" id="PF00710"/>
    </source>
</evidence>
<dbReference type="PROSITE" id="PS51732">
    <property type="entry name" value="ASN_GLN_ASE_3"/>
    <property type="match status" value="1"/>
</dbReference>
<dbReference type="InterPro" id="IPR041725">
    <property type="entry name" value="L-asparaginase_I"/>
</dbReference>
<dbReference type="GO" id="GO:0006520">
    <property type="term" value="P:amino acid metabolic process"/>
    <property type="evidence" value="ECO:0007669"/>
    <property type="project" value="InterPro"/>
</dbReference>
<reference evidence="11" key="1">
    <citation type="submission" date="2010-07" db="EMBL/GenBank/DDBJ databases">
        <title>Complete sequence of Clostridium saccharolyticum WM1.</title>
        <authorList>
            <consortium name="US DOE Joint Genome Institute"/>
            <person name="Lucas S."/>
            <person name="Copeland A."/>
            <person name="Lapidus A."/>
            <person name="Cheng J.-F."/>
            <person name="Bruce D."/>
            <person name="Goodwin L."/>
            <person name="Pitluck S."/>
            <person name="Chertkov O."/>
            <person name="Detter J.C."/>
            <person name="Han C."/>
            <person name="Tapia R."/>
            <person name="Land M."/>
            <person name="Hauser L."/>
            <person name="Chang Y.-J."/>
            <person name="Jeffries C."/>
            <person name="Kyrpides N."/>
            <person name="Ivanova N."/>
            <person name="Mikhailova N."/>
            <person name="Mouttaki H."/>
            <person name="Lin L."/>
            <person name="Zhou J."/>
            <person name="Hemme C.L."/>
            <person name="Woyke T."/>
        </authorList>
    </citation>
    <scope>NUCLEOTIDE SEQUENCE [LARGE SCALE GENOMIC DNA]</scope>
    <source>
        <strain evidence="11">WM1</strain>
    </source>
</reference>
<evidence type="ECO:0000256" key="3">
    <source>
        <dbReference type="ARBA" id="ARBA00022801"/>
    </source>
</evidence>
<dbReference type="Gene3D" id="3.40.50.40">
    <property type="match status" value="1"/>
</dbReference>
<feature type="active site" evidence="7">
    <location>
        <position position="12"/>
    </location>
</feature>
<dbReference type="FunFam" id="3.40.50.1170:FF:000001">
    <property type="entry name" value="L-asparaginase 2"/>
    <property type="match status" value="1"/>
</dbReference>
<dbReference type="Pfam" id="PF17763">
    <property type="entry name" value="Asparaginase_C"/>
    <property type="match status" value="1"/>
</dbReference>
<gene>
    <name evidence="11" type="ordered locus">Closa_0444</name>
</gene>
<dbReference type="PIRSF" id="PIRSF001220">
    <property type="entry name" value="L-ASNase_gatD"/>
    <property type="match status" value="1"/>
</dbReference>
<evidence type="ECO:0000256" key="8">
    <source>
        <dbReference type="PROSITE-ProRule" id="PRU10100"/>
    </source>
</evidence>
<feature type="domain" description="L-asparaginase N-terminal" evidence="9">
    <location>
        <begin position="3"/>
        <end position="185"/>
    </location>
</feature>
<dbReference type="RefSeq" id="WP_013271179.1">
    <property type="nucleotide sequence ID" value="NC_014376.1"/>
</dbReference>
<dbReference type="KEGG" id="csh:Closa_0444"/>
<dbReference type="OrthoDB" id="9788068at2"/>
<dbReference type="InterPro" id="IPR036152">
    <property type="entry name" value="Asp/glu_Ase-like_sf"/>
</dbReference>